<dbReference type="RefSeq" id="WP_049967213.1">
    <property type="nucleotide sequence ID" value="NZ_CP101874.1"/>
</dbReference>
<protein>
    <submittedName>
        <fullName evidence="1">Uncharacterized protein</fullName>
    </submittedName>
</protein>
<gene>
    <name evidence="1" type="ORF">NP511_22120</name>
</gene>
<evidence type="ECO:0000313" key="1">
    <source>
        <dbReference type="EMBL" id="WMT10294.1"/>
    </source>
</evidence>
<dbReference type="EMBL" id="CP101874">
    <property type="protein sequence ID" value="WMT10294.1"/>
    <property type="molecule type" value="Genomic_DNA"/>
</dbReference>
<name>A0AAF0T8F2_9EURY</name>
<dbReference type="Proteomes" id="UP001224926">
    <property type="component" value="Plasmid unnamed1"/>
</dbReference>
<proteinExistence type="predicted"/>
<dbReference type="AlphaFoldDB" id="A0AAF0T8F2"/>
<organism evidence="1 2">
    <name type="scientific">Natrinema thermotolerans</name>
    <dbReference type="NCBI Taxonomy" id="121872"/>
    <lineage>
        <taxon>Archaea</taxon>
        <taxon>Methanobacteriati</taxon>
        <taxon>Methanobacteriota</taxon>
        <taxon>Stenosarchaea group</taxon>
        <taxon>Halobacteria</taxon>
        <taxon>Halobacteriales</taxon>
        <taxon>Natrialbaceae</taxon>
        <taxon>Natrinema</taxon>
    </lineage>
</organism>
<accession>A0AAF0T8F2</accession>
<dbReference type="CDD" id="cd22231">
    <property type="entry name" value="RHH_NikR_HicB-like"/>
    <property type="match status" value="1"/>
</dbReference>
<keyword evidence="1" id="KW-0614">Plasmid</keyword>
<keyword evidence="2" id="KW-1185">Reference proteome</keyword>
<evidence type="ECO:0000313" key="2">
    <source>
        <dbReference type="Proteomes" id="UP001224926"/>
    </source>
</evidence>
<reference evidence="1 2" key="1">
    <citation type="submission" date="2022-07" db="EMBL/GenBank/DDBJ databases">
        <title>Two temperate virus in Haloterrigena jeotgali A29.</title>
        <authorList>
            <person name="Deng X."/>
        </authorList>
    </citation>
    <scope>NUCLEOTIDE SEQUENCE [LARGE SCALE GENOMIC DNA]</scope>
    <source>
        <strain evidence="1 2">A29</strain>
        <plasmid evidence="1 2">unnamed1</plasmid>
    </source>
</reference>
<sequence length="141" mass="16028">MSSSKQPLADDNRVTTRFERDQLETLGEIADEYANRSEAIRDLLSRAAVARDPPWLECDPCERTRPIPRSLTEILTIAADAETVLEAHRRLGNSTYRTTETVLADLGFVDDGKLCEQAIRKCRATRLRRWYCDLKDGENDG</sequence>
<dbReference type="GeneID" id="39860144"/>
<geneLocation type="plasmid" evidence="1 2">
    <name>unnamed1</name>
</geneLocation>
<dbReference type="GeneID" id="84216697"/>